<sequence>MISEGGSCGFVNYYSGKFWSGGHNYTLDENDDLDTFYLKSILESKQEKLYKLGVGSSLLNIQKHAIENFIVEIPKFQEQTVIGQFFHILDEQITTQDLKLGQLKQLKTAYLQKMFV</sequence>
<comment type="similarity">
    <text evidence="1">Belongs to the type-I restriction system S methylase family.</text>
</comment>
<dbReference type="InterPro" id="IPR052021">
    <property type="entry name" value="Type-I_RS_S_subunit"/>
</dbReference>
<dbReference type="InterPro" id="IPR044946">
    <property type="entry name" value="Restrct_endonuc_typeI_TRD_sf"/>
</dbReference>
<evidence type="ECO:0000256" key="2">
    <source>
        <dbReference type="ARBA" id="ARBA00022747"/>
    </source>
</evidence>
<dbReference type="AlphaFoldDB" id="A0AA96ZT24"/>
<dbReference type="Pfam" id="PF01420">
    <property type="entry name" value="Methylase_S"/>
    <property type="match status" value="1"/>
</dbReference>
<evidence type="ECO:0000259" key="4">
    <source>
        <dbReference type="Pfam" id="PF01420"/>
    </source>
</evidence>
<accession>A0AA96ZT24</accession>
<reference evidence="5 6" key="1">
    <citation type="submission" date="2023-07" db="EMBL/GenBank/DDBJ databases">
        <title>Closed genoem sequence of Methanomicrococcus sp. Hf6.</title>
        <authorList>
            <person name="Poehlein A."/>
            <person name="Protasov E."/>
            <person name="Platt K."/>
            <person name="Reeh H."/>
            <person name="Daniel R."/>
            <person name="Brune A."/>
        </authorList>
    </citation>
    <scope>NUCLEOTIDE SEQUENCE [LARGE SCALE GENOMIC DNA]</scope>
    <source>
        <strain evidence="5 6">Hf6</strain>
    </source>
</reference>
<dbReference type="PANTHER" id="PTHR30408:SF13">
    <property type="entry name" value="TYPE I RESTRICTION ENZYME HINDI SPECIFICITY SUBUNIT"/>
    <property type="match status" value="1"/>
</dbReference>
<keyword evidence="2" id="KW-0680">Restriction system</keyword>
<dbReference type="KEGG" id="mehf:MmiHf6_14230"/>
<dbReference type="SUPFAM" id="SSF116734">
    <property type="entry name" value="DNA methylase specificity domain"/>
    <property type="match status" value="1"/>
</dbReference>
<name>A0AA96ZT24_9EURY</name>
<keyword evidence="6" id="KW-1185">Reference proteome</keyword>
<dbReference type="GO" id="GO:0009307">
    <property type="term" value="P:DNA restriction-modification system"/>
    <property type="evidence" value="ECO:0007669"/>
    <property type="project" value="UniProtKB-KW"/>
</dbReference>
<dbReference type="Gene3D" id="1.10.287.1120">
    <property type="entry name" value="Bipartite methylase S protein"/>
    <property type="match status" value="1"/>
</dbReference>
<protein>
    <recommendedName>
        <fullName evidence="4">Type I restriction modification DNA specificity domain-containing protein</fullName>
    </recommendedName>
</protein>
<dbReference type="Gene3D" id="3.90.220.20">
    <property type="entry name" value="DNA methylase specificity domains"/>
    <property type="match status" value="1"/>
</dbReference>
<evidence type="ECO:0000313" key="6">
    <source>
        <dbReference type="Proteomes" id="UP001302978"/>
    </source>
</evidence>
<evidence type="ECO:0000256" key="1">
    <source>
        <dbReference type="ARBA" id="ARBA00010923"/>
    </source>
</evidence>
<keyword evidence="3" id="KW-0238">DNA-binding</keyword>
<feature type="domain" description="Type I restriction modification DNA specificity" evidence="4">
    <location>
        <begin position="2"/>
        <end position="96"/>
    </location>
</feature>
<proteinExistence type="inferred from homology"/>
<organism evidence="5 6">
    <name type="scientific">Methanimicrococcus hongohii</name>
    <dbReference type="NCBI Taxonomy" id="3028295"/>
    <lineage>
        <taxon>Archaea</taxon>
        <taxon>Methanobacteriati</taxon>
        <taxon>Methanobacteriota</taxon>
        <taxon>Stenosarchaea group</taxon>
        <taxon>Methanomicrobia</taxon>
        <taxon>Methanosarcinales</taxon>
        <taxon>Methanosarcinaceae</taxon>
        <taxon>Methanimicrococcus</taxon>
    </lineage>
</organism>
<gene>
    <name evidence="5" type="ORF">MmiHf6_14230</name>
</gene>
<evidence type="ECO:0000313" key="5">
    <source>
        <dbReference type="EMBL" id="WNY24094.1"/>
    </source>
</evidence>
<dbReference type="PANTHER" id="PTHR30408">
    <property type="entry name" value="TYPE-1 RESTRICTION ENZYME ECOKI SPECIFICITY PROTEIN"/>
    <property type="match status" value="1"/>
</dbReference>
<dbReference type="REBASE" id="767555">
    <property type="entry name" value="S3.MspHf6ORF14260P"/>
</dbReference>
<dbReference type="InterPro" id="IPR000055">
    <property type="entry name" value="Restrct_endonuc_typeI_TRD"/>
</dbReference>
<dbReference type="EMBL" id="CP131059">
    <property type="protein sequence ID" value="WNY24094.1"/>
    <property type="molecule type" value="Genomic_DNA"/>
</dbReference>
<dbReference type="GO" id="GO:0003677">
    <property type="term" value="F:DNA binding"/>
    <property type="evidence" value="ECO:0007669"/>
    <property type="project" value="UniProtKB-KW"/>
</dbReference>
<evidence type="ECO:0000256" key="3">
    <source>
        <dbReference type="ARBA" id="ARBA00023125"/>
    </source>
</evidence>
<dbReference type="Proteomes" id="UP001302978">
    <property type="component" value="Chromosome"/>
</dbReference>